<organism evidence="2 3">
    <name type="scientific">Deinococcus koreensis</name>
    <dbReference type="NCBI Taxonomy" id="2054903"/>
    <lineage>
        <taxon>Bacteria</taxon>
        <taxon>Thermotogati</taxon>
        <taxon>Deinococcota</taxon>
        <taxon>Deinococci</taxon>
        <taxon>Deinococcales</taxon>
        <taxon>Deinococcaceae</taxon>
        <taxon>Deinococcus</taxon>
    </lineage>
</organism>
<gene>
    <name evidence="2" type="ORF">CVO96_03300</name>
</gene>
<evidence type="ECO:0000256" key="1">
    <source>
        <dbReference type="SAM" id="Phobius"/>
    </source>
</evidence>
<comment type="caution">
    <text evidence="2">The sequence shown here is derived from an EMBL/GenBank/DDBJ whole genome shotgun (WGS) entry which is preliminary data.</text>
</comment>
<dbReference type="Proteomes" id="UP000236379">
    <property type="component" value="Unassembled WGS sequence"/>
</dbReference>
<dbReference type="EMBL" id="PPPD01000001">
    <property type="protein sequence ID" value="PNY80518.1"/>
    <property type="molecule type" value="Genomic_DNA"/>
</dbReference>
<evidence type="ECO:0000313" key="2">
    <source>
        <dbReference type="EMBL" id="PNY80518.1"/>
    </source>
</evidence>
<accession>A0A2K3UVG0</accession>
<keyword evidence="1" id="KW-0472">Membrane</keyword>
<keyword evidence="1" id="KW-1133">Transmembrane helix</keyword>
<feature type="transmembrane region" description="Helical" evidence="1">
    <location>
        <begin position="73"/>
        <end position="98"/>
    </location>
</feature>
<evidence type="ECO:0008006" key="4">
    <source>
        <dbReference type="Google" id="ProtNLM"/>
    </source>
</evidence>
<keyword evidence="1" id="KW-0812">Transmembrane</keyword>
<dbReference type="OrthoDB" id="284164at2"/>
<keyword evidence="3" id="KW-1185">Reference proteome</keyword>
<proteinExistence type="predicted"/>
<sequence length="224" mass="23711">MGRRRHGPCRPPGPGRLAVTAFLQTALSFPTVLWSVLFAFCVVAWGLVAGGLLSSGEDGWAGGDGDAATSAGVLGRLGLGGVPALLVLTLLSFIGWVLTYLLQLLLWPGLPAALRLPVGLLTLLGALVAATLLTSWLLRPLRRLLQKVEPGQPRSLVGRVGQVLSARVDERSGRAAVEDGGAGLILQVRAQPPDQPRRGERVVLLDYDPAENSYLVVSEDRFNA</sequence>
<protein>
    <recommendedName>
        <fullName evidence="4">DUF1449 domain-containing protein</fullName>
    </recommendedName>
</protein>
<name>A0A2K3UVG0_9DEIO</name>
<reference evidence="2 3" key="1">
    <citation type="submission" date="2018-01" db="EMBL/GenBank/DDBJ databases">
        <title>Deinococcus koreensis sp. nov., a radiation-resistant bacterium isolated from river water.</title>
        <authorList>
            <person name="Choi A."/>
        </authorList>
    </citation>
    <scope>NUCLEOTIDE SEQUENCE [LARGE SCALE GENOMIC DNA]</scope>
    <source>
        <strain evidence="2 3">SJW1-2</strain>
    </source>
</reference>
<feature type="transmembrane region" description="Helical" evidence="1">
    <location>
        <begin position="118"/>
        <end position="138"/>
    </location>
</feature>
<evidence type="ECO:0000313" key="3">
    <source>
        <dbReference type="Proteomes" id="UP000236379"/>
    </source>
</evidence>
<feature type="transmembrane region" description="Helical" evidence="1">
    <location>
        <begin position="32"/>
        <end position="53"/>
    </location>
</feature>
<dbReference type="AlphaFoldDB" id="A0A2K3UVG0"/>